<keyword evidence="3" id="KW-1185">Reference proteome</keyword>
<keyword evidence="1" id="KW-0812">Transmembrane</keyword>
<evidence type="ECO:0000256" key="1">
    <source>
        <dbReference type="SAM" id="Phobius"/>
    </source>
</evidence>
<proteinExistence type="predicted"/>
<keyword evidence="1" id="KW-0472">Membrane</keyword>
<accession>A0ABZ2V4F6</accession>
<dbReference type="InterPro" id="IPR025058">
    <property type="entry name" value="DUF3995"/>
</dbReference>
<dbReference type="EMBL" id="CP150951">
    <property type="protein sequence ID" value="WZC48829.1"/>
    <property type="molecule type" value="Genomic_DNA"/>
</dbReference>
<feature type="transmembrane region" description="Helical" evidence="1">
    <location>
        <begin position="76"/>
        <end position="93"/>
    </location>
</feature>
<keyword evidence="1" id="KW-1133">Transmembrane helix</keyword>
<dbReference type="RefSeq" id="WP_341366942.1">
    <property type="nucleotide sequence ID" value="NZ_CP150951.2"/>
</dbReference>
<sequence>MTALLTGALVILAVIHALWGLEIWVPIRDEARLARTVVGARGVTRMPGAIPCFLVGLGLLIIAIALWFPQVLLGKLILWGAAAVLMGRGGIAYTRFWRKMTPEQPFATYDKKYYAPLCLLLGGGIVFVLLRGI</sequence>
<reference evidence="3" key="1">
    <citation type="submission" date="2024-04" db="EMBL/GenBank/DDBJ databases">
        <title>Phylogenomic analyses of a clade within the roseobacter group suggest taxonomic reassignments of species of the genera Aestuariivita, Citreicella, Loktanella, Nautella, Pelagibaca, Ruegeria, Thalassobius, Thiobacimonas and Tropicibacter, and the proposal o.</title>
        <authorList>
            <person name="Jeon C.O."/>
        </authorList>
    </citation>
    <scope>NUCLEOTIDE SEQUENCE [LARGE SCALE GENOMIC DNA]</scope>
    <source>
        <strain evidence="3">BS5-3</strain>
    </source>
</reference>
<gene>
    <name evidence="2" type="ORF">AABB29_18645</name>
</gene>
<evidence type="ECO:0000313" key="2">
    <source>
        <dbReference type="EMBL" id="WZC48829.1"/>
    </source>
</evidence>
<protein>
    <submittedName>
        <fullName evidence="2">DUF3995 domain-containing protein</fullName>
    </submittedName>
</protein>
<feature type="transmembrane region" description="Helical" evidence="1">
    <location>
        <begin position="113"/>
        <end position="130"/>
    </location>
</feature>
<feature type="transmembrane region" description="Helical" evidence="1">
    <location>
        <begin position="48"/>
        <end position="69"/>
    </location>
</feature>
<dbReference type="Proteomes" id="UP001440612">
    <property type="component" value="Chromosome"/>
</dbReference>
<dbReference type="Pfam" id="PF13160">
    <property type="entry name" value="DUF3995"/>
    <property type="match status" value="1"/>
</dbReference>
<organism evidence="2 3">
    <name type="scientific">Yoonia phaeophyticola</name>
    <dbReference type="NCBI Taxonomy" id="3137369"/>
    <lineage>
        <taxon>Bacteria</taxon>
        <taxon>Pseudomonadati</taxon>
        <taxon>Pseudomonadota</taxon>
        <taxon>Alphaproteobacteria</taxon>
        <taxon>Rhodobacterales</taxon>
        <taxon>Paracoccaceae</taxon>
        <taxon>Yoonia</taxon>
    </lineage>
</organism>
<name>A0ABZ2V4F6_9RHOB</name>
<evidence type="ECO:0000313" key="3">
    <source>
        <dbReference type="Proteomes" id="UP001440612"/>
    </source>
</evidence>